<comment type="cofactor">
    <cofactor evidence="1">
        <name>[4Fe-4S] cluster</name>
        <dbReference type="ChEBI" id="CHEBI:49883"/>
    </cofactor>
</comment>
<evidence type="ECO:0000256" key="1">
    <source>
        <dbReference type="ARBA" id="ARBA00001966"/>
    </source>
</evidence>
<sequence length="535" mass="60361">MRVALLSGYGPTFKNDVYCKGTLFDGTSPTHVETEYFASRENFSLRELSFTHNGVLYPLLRPLGQSVPHLTTLTLSAILQEDEHDVYLVDTAGIWAGSPTQIPVSVDVVLLSTSFIWDMKTLALAMNYCAEISDGVPIILGGQYANLRFEPILHRFPEIAAIVRGDAEEVLRDLLRKMARGDDFLSTPNLAFKALDGTIKINKTSEIDFVELAAPAISGRYEAVPYESMRGCPFKCGFCSFPFASPHWRYRSATRIVEDWASYTEANGAKLIKAMDSTFTVPPRRMDELMDLLPPLKVNWEAYSRANFIKNDETVDRLLNAGCRTLSIGFESMSERTLESMVKKVTASQNRRAFEHLKKAGLGYRCSFMVGYPGETPADFQDTHDFLVNDYEGHFTLHVFGMTDEAMPVWRDRARTGLTISDEDDPDFSWSHEGMNAAEARALNHNTLDAVRKSNTGAVLHIWQDRYQRYLIPSFNRRENLKIEKLVEMIAMLPRDYPNQHHGLQRFDELLADLAAFGVARTDPATHNRSPLVSD</sequence>
<keyword evidence="7" id="KW-0411">Iron-sulfur</keyword>
<keyword evidence="4" id="KW-0949">S-adenosyl-L-methionine</keyword>
<dbReference type="RefSeq" id="WP_183229454.1">
    <property type="nucleotide sequence ID" value="NZ_JACIGS010000005.1"/>
</dbReference>
<dbReference type="CDD" id="cd01335">
    <property type="entry name" value="Radical_SAM"/>
    <property type="match status" value="1"/>
</dbReference>
<keyword evidence="11" id="KW-1185">Reference proteome</keyword>
<evidence type="ECO:0000256" key="3">
    <source>
        <dbReference type="ARBA" id="ARBA00022679"/>
    </source>
</evidence>
<dbReference type="InterPro" id="IPR058240">
    <property type="entry name" value="rSAM_sf"/>
</dbReference>
<keyword evidence="5" id="KW-0479">Metal-binding</keyword>
<keyword evidence="3" id="KW-0808">Transferase</keyword>
<dbReference type="PROSITE" id="PS51918">
    <property type="entry name" value="RADICAL_SAM"/>
    <property type="match status" value="1"/>
</dbReference>
<reference evidence="10 11" key="1">
    <citation type="submission" date="2020-08" db="EMBL/GenBank/DDBJ databases">
        <title>Genomic Encyclopedia of Type Strains, Phase IV (KMG-V): Genome sequencing to study the core and pangenomes of soil and plant-associated prokaryotes.</title>
        <authorList>
            <person name="Whitman W."/>
        </authorList>
    </citation>
    <scope>NUCLEOTIDE SEQUENCE [LARGE SCALE GENOMIC DNA]</scope>
    <source>
        <strain evidence="10 11">SEMIA 461</strain>
    </source>
</reference>
<evidence type="ECO:0000256" key="2">
    <source>
        <dbReference type="ARBA" id="ARBA00022603"/>
    </source>
</evidence>
<dbReference type="SFLD" id="SFLDS00029">
    <property type="entry name" value="Radical_SAM"/>
    <property type="match status" value="1"/>
</dbReference>
<dbReference type="InterPro" id="IPR034466">
    <property type="entry name" value="Methyltransferase_Class_B"/>
</dbReference>
<dbReference type="SMART" id="SM00729">
    <property type="entry name" value="Elp3"/>
    <property type="match status" value="1"/>
</dbReference>
<accession>A0ABR6JCE2</accession>
<evidence type="ECO:0000259" key="9">
    <source>
        <dbReference type="PROSITE" id="PS51918"/>
    </source>
</evidence>
<dbReference type="EMBL" id="JACIHP010000005">
    <property type="protein sequence ID" value="MBB4492613.1"/>
    <property type="molecule type" value="Genomic_DNA"/>
</dbReference>
<protein>
    <submittedName>
        <fullName evidence="10">Radical SAM superfamily enzyme YgiQ (UPF0313 family)</fullName>
    </submittedName>
</protein>
<keyword evidence="6" id="KW-0408">Iron</keyword>
<evidence type="ECO:0000256" key="7">
    <source>
        <dbReference type="ARBA" id="ARBA00023014"/>
    </source>
</evidence>
<comment type="caution">
    <text evidence="10">The sequence shown here is derived from an EMBL/GenBank/DDBJ whole genome shotgun (WGS) entry which is preliminary data.</text>
</comment>
<organism evidence="10 11">
    <name type="scientific">Agrobacterium radiobacter</name>
    <dbReference type="NCBI Taxonomy" id="362"/>
    <lineage>
        <taxon>Bacteria</taxon>
        <taxon>Pseudomonadati</taxon>
        <taxon>Pseudomonadota</taxon>
        <taxon>Alphaproteobacteria</taxon>
        <taxon>Hyphomicrobiales</taxon>
        <taxon>Rhizobiaceae</taxon>
        <taxon>Rhizobium/Agrobacterium group</taxon>
        <taxon>Agrobacterium</taxon>
        <taxon>Agrobacterium tumefaciens complex</taxon>
    </lineage>
</organism>
<dbReference type="Gene3D" id="3.40.50.280">
    <property type="entry name" value="Cobalamin-binding domain"/>
    <property type="match status" value="1"/>
</dbReference>
<dbReference type="PROSITE" id="PS51332">
    <property type="entry name" value="B12_BINDING"/>
    <property type="match status" value="1"/>
</dbReference>
<dbReference type="PANTHER" id="PTHR43409:SF7">
    <property type="entry name" value="BLL1977 PROTEIN"/>
    <property type="match status" value="1"/>
</dbReference>
<dbReference type="InterPro" id="IPR006158">
    <property type="entry name" value="Cobalamin-bd"/>
</dbReference>
<dbReference type="Pfam" id="PF04055">
    <property type="entry name" value="Radical_SAM"/>
    <property type="match status" value="1"/>
</dbReference>
<proteinExistence type="predicted"/>
<dbReference type="InterPro" id="IPR007197">
    <property type="entry name" value="rSAM"/>
</dbReference>
<dbReference type="Proteomes" id="UP000534590">
    <property type="component" value="Unassembled WGS sequence"/>
</dbReference>
<dbReference type="Gene3D" id="3.80.30.20">
    <property type="entry name" value="tm_1862 like domain"/>
    <property type="match status" value="1"/>
</dbReference>
<name>A0ABR6JCE2_AGRRD</name>
<evidence type="ECO:0000256" key="6">
    <source>
        <dbReference type="ARBA" id="ARBA00023004"/>
    </source>
</evidence>
<dbReference type="PANTHER" id="PTHR43409">
    <property type="entry name" value="ANAEROBIC MAGNESIUM-PROTOPORPHYRIN IX MONOMETHYL ESTER CYCLASE-RELATED"/>
    <property type="match status" value="1"/>
</dbReference>
<dbReference type="InterPro" id="IPR051198">
    <property type="entry name" value="BchE-like"/>
</dbReference>
<dbReference type="InterPro" id="IPR023404">
    <property type="entry name" value="rSAM_horseshoe"/>
</dbReference>
<evidence type="ECO:0000313" key="10">
    <source>
        <dbReference type="EMBL" id="MBB4492613.1"/>
    </source>
</evidence>
<feature type="domain" description="B12-binding" evidence="8">
    <location>
        <begin position="55"/>
        <end position="185"/>
    </location>
</feature>
<gene>
    <name evidence="10" type="ORF">GGE40_004458</name>
</gene>
<evidence type="ECO:0000256" key="4">
    <source>
        <dbReference type="ARBA" id="ARBA00022691"/>
    </source>
</evidence>
<evidence type="ECO:0000313" key="11">
    <source>
        <dbReference type="Proteomes" id="UP000534590"/>
    </source>
</evidence>
<evidence type="ECO:0000259" key="8">
    <source>
        <dbReference type="PROSITE" id="PS51332"/>
    </source>
</evidence>
<dbReference type="SFLD" id="SFLDG01123">
    <property type="entry name" value="methyltransferase_(Class_B)"/>
    <property type="match status" value="1"/>
</dbReference>
<dbReference type="InterPro" id="IPR006638">
    <property type="entry name" value="Elp3/MiaA/NifB-like_rSAM"/>
</dbReference>
<evidence type="ECO:0000256" key="5">
    <source>
        <dbReference type="ARBA" id="ARBA00022723"/>
    </source>
</evidence>
<keyword evidence="2" id="KW-0489">Methyltransferase</keyword>
<dbReference type="SUPFAM" id="SSF102114">
    <property type="entry name" value="Radical SAM enzymes"/>
    <property type="match status" value="1"/>
</dbReference>
<feature type="domain" description="Radical SAM core" evidence="9">
    <location>
        <begin position="218"/>
        <end position="427"/>
    </location>
</feature>
<dbReference type="SFLD" id="SFLDG01082">
    <property type="entry name" value="B12-binding_domain_containing"/>
    <property type="match status" value="1"/>
</dbReference>